<keyword evidence="1" id="KW-1133">Transmembrane helix</keyword>
<proteinExistence type="predicted"/>
<keyword evidence="1" id="KW-0472">Membrane</keyword>
<reference evidence="2 3" key="1">
    <citation type="submission" date="2018-03" db="EMBL/GenBank/DDBJ databases">
        <title>Genome Sequences of Lactobacillus sp. Isolates from Traditional Turkish Sourdough.</title>
        <authorList>
            <person name="Skory C.D."/>
            <person name="Dertli E."/>
        </authorList>
    </citation>
    <scope>NUCLEOTIDE SEQUENCE [LARGE SCALE GENOMIC DNA]</scope>
    <source>
        <strain evidence="2 3">E81</strain>
    </source>
</reference>
<feature type="transmembrane region" description="Helical" evidence="1">
    <location>
        <begin position="12"/>
        <end position="34"/>
    </location>
</feature>
<accession>A0ABD6X9X3</accession>
<evidence type="ECO:0000313" key="3">
    <source>
        <dbReference type="Proteomes" id="UP000241783"/>
    </source>
</evidence>
<feature type="transmembrane region" description="Helical" evidence="1">
    <location>
        <begin position="40"/>
        <end position="58"/>
    </location>
</feature>
<dbReference type="EMBL" id="PZQO01000024">
    <property type="protein sequence ID" value="PTM28305.1"/>
    <property type="molecule type" value="Genomic_DNA"/>
</dbReference>
<gene>
    <name evidence="2" type="ORF">DA796_08385</name>
</gene>
<evidence type="ECO:0000313" key="2">
    <source>
        <dbReference type="EMBL" id="PTM28305.1"/>
    </source>
</evidence>
<protein>
    <submittedName>
        <fullName evidence="2">Uncharacterized protein</fullName>
    </submittedName>
</protein>
<dbReference type="Proteomes" id="UP000241783">
    <property type="component" value="Unassembled WGS sequence"/>
</dbReference>
<sequence>MEVTIKTLYRKIILICIIFLSTLIFLDNLSGLNMYNSPNIWVAFLLNLFVVFLSLLFNGIDFVTMLLFCIVILLVPLMIQYFTGASYGILNLN</sequence>
<name>A0ABD6X9X3_LIMRT</name>
<feature type="non-terminal residue" evidence="2">
    <location>
        <position position="93"/>
    </location>
</feature>
<comment type="caution">
    <text evidence="2">The sequence shown here is derived from an EMBL/GenBank/DDBJ whole genome shotgun (WGS) entry which is preliminary data.</text>
</comment>
<dbReference type="AlphaFoldDB" id="A0ABD6X9X3"/>
<evidence type="ECO:0000256" key="1">
    <source>
        <dbReference type="SAM" id="Phobius"/>
    </source>
</evidence>
<keyword evidence="1" id="KW-0812">Transmembrane</keyword>
<feature type="transmembrane region" description="Helical" evidence="1">
    <location>
        <begin position="65"/>
        <end position="90"/>
    </location>
</feature>
<dbReference type="RefSeq" id="WP_225364630.1">
    <property type="nucleotide sequence ID" value="NZ_PZQO01000024.1"/>
</dbReference>
<organism evidence="2 3">
    <name type="scientific">Limosilactobacillus reuteri</name>
    <name type="common">Lactobacillus reuteri</name>
    <dbReference type="NCBI Taxonomy" id="1598"/>
    <lineage>
        <taxon>Bacteria</taxon>
        <taxon>Bacillati</taxon>
        <taxon>Bacillota</taxon>
        <taxon>Bacilli</taxon>
        <taxon>Lactobacillales</taxon>
        <taxon>Lactobacillaceae</taxon>
        <taxon>Limosilactobacillus</taxon>
    </lineage>
</organism>